<keyword evidence="4 7" id="KW-0406">Ion transport</keyword>
<dbReference type="HAMAP" id="MF_01416">
    <property type="entry name" value="ATP_synth_delta_bact"/>
    <property type="match status" value="1"/>
</dbReference>
<dbReference type="RefSeq" id="WP_131613933.1">
    <property type="nucleotide sequence ID" value="NZ_PSZP01000057.1"/>
</dbReference>
<dbReference type="OrthoDB" id="9802471at2"/>
<dbReference type="GO" id="GO:0005886">
    <property type="term" value="C:plasma membrane"/>
    <property type="evidence" value="ECO:0007669"/>
    <property type="project" value="UniProtKB-SubCell"/>
</dbReference>
<keyword evidence="7" id="KW-1003">Cell membrane</keyword>
<dbReference type="EMBL" id="PSZP01000057">
    <property type="protein sequence ID" value="TCG10354.1"/>
    <property type="molecule type" value="Genomic_DNA"/>
</dbReference>
<reference evidence="8 9" key="1">
    <citation type="submission" date="2018-02" db="EMBL/GenBank/DDBJ databases">
        <title>Mycoplasma marinum and Mycoplasma todarodis sp. nov., moderately halophilic and psychrotolerant mycoplasmas isolated from cephalopods.</title>
        <authorList>
            <person name="Viver T."/>
        </authorList>
    </citation>
    <scope>NUCLEOTIDE SEQUENCE [LARGE SCALE GENOMIC DNA]</scope>
    <source>
        <strain evidence="8 9">5H</strain>
    </source>
</reference>
<evidence type="ECO:0000256" key="7">
    <source>
        <dbReference type="HAMAP-Rule" id="MF_01416"/>
    </source>
</evidence>
<comment type="similarity">
    <text evidence="7">Belongs to the ATPase delta chain family.</text>
</comment>
<gene>
    <name evidence="7 8" type="primary">atpH</name>
    <name evidence="8" type="ORF">C4B25_04535</name>
</gene>
<comment type="function">
    <text evidence="7">This protein is part of the stalk that links CF(0) to CF(1). It either transmits conformational changes from CF(0) to CF(1) or is implicated in proton conduction.</text>
</comment>
<evidence type="ECO:0000256" key="4">
    <source>
        <dbReference type="ARBA" id="ARBA00023065"/>
    </source>
</evidence>
<protein>
    <recommendedName>
        <fullName evidence="7">ATP synthase subunit delta</fullName>
    </recommendedName>
    <alternativeName>
        <fullName evidence="7">ATP synthase F(1) sector subunit delta</fullName>
    </alternativeName>
    <alternativeName>
        <fullName evidence="7">F-type ATPase subunit delta</fullName>
        <shortName evidence="7">F-ATPase subunit delta</shortName>
    </alternativeName>
</protein>
<evidence type="ECO:0000256" key="2">
    <source>
        <dbReference type="ARBA" id="ARBA00022448"/>
    </source>
</evidence>
<name>A0A4R0XIW7_9MOLU</name>
<keyword evidence="3 7" id="KW-0375">Hydrogen ion transport</keyword>
<dbReference type="PANTHER" id="PTHR11910">
    <property type="entry name" value="ATP SYNTHASE DELTA CHAIN"/>
    <property type="match status" value="1"/>
</dbReference>
<proteinExistence type="inferred from homology"/>
<dbReference type="NCBIfam" id="TIGR01145">
    <property type="entry name" value="ATP_synt_delta"/>
    <property type="match status" value="1"/>
</dbReference>
<keyword evidence="5 7" id="KW-0472">Membrane</keyword>
<dbReference type="PRINTS" id="PR00125">
    <property type="entry name" value="ATPASEDELTA"/>
</dbReference>
<keyword evidence="9" id="KW-1185">Reference proteome</keyword>
<dbReference type="InterPro" id="IPR026015">
    <property type="entry name" value="ATP_synth_OSCP/delta_N_sf"/>
</dbReference>
<dbReference type="GO" id="GO:0045259">
    <property type="term" value="C:proton-transporting ATP synthase complex"/>
    <property type="evidence" value="ECO:0007669"/>
    <property type="project" value="UniProtKB-KW"/>
</dbReference>
<evidence type="ECO:0000256" key="6">
    <source>
        <dbReference type="ARBA" id="ARBA00023310"/>
    </source>
</evidence>
<keyword evidence="2 7" id="KW-0813">Transport</keyword>
<dbReference type="GO" id="GO:0046933">
    <property type="term" value="F:proton-transporting ATP synthase activity, rotational mechanism"/>
    <property type="evidence" value="ECO:0007669"/>
    <property type="project" value="UniProtKB-UniRule"/>
</dbReference>
<keyword evidence="6 7" id="KW-0066">ATP synthesis</keyword>
<dbReference type="SUPFAM" id="SSF47928">
    <property type="entry name" value="N-terminal domain of the delta subunit of the F1F0-ATP synthase"/>
    <property type="match status" value="1"/>
</dbReference>
<dbReference type="Gene3D" id="1.10.520.20">
    <property type="entry name" value="N-terminal domain of the delta subunit of the F1F0-ATP synthase"/>
    <property type="match status" value="1"/>
</dbReference>
<keyword evidence="7" id="KW-0139">CF(1)</keyword>
<evidence type="ECO:0000313" key="9">
    <source>
        <dbReference type="Proteomes" id="UP000291072"/>
    </source>
</evidence>
<evidence type="ECO:0000313" key="8">
    <source>
        <dbReference type="EMBL" id="TCG10354.1"/>
    </source>
</evidence>
<comment type="subcellular location">
    <subcellularLocation>
        <location evidence="7">Cell membrane</location>
        <topology evidence="7">Peripheral membrane protein</topology>
    </subcellularLocation>
    <subcellularLocation>
        <location evidence="1">Membrane</location>
    </subcellularLocation>
</comment>
<organism evidence="8 9">
    <name type="scientific">Mycoplasma todarodis</name>
    <dbReference type="NCBI Taxonomy" id="1937191"/>
    <lineage>
        <taxon>Bacteria</taxon>
        <taxon>Bacillati</taxon>
        <taxon>Mycoplasmatota</taxon>
        <taxon>Mollicutes</taxon>
        <taxon>Mycoplasmataceae</taxon>
        <taxon>Mycoplasma</taxon>
    </lineage>
</organism>
<comment type="function">
    <text evidence="7">F(1)F(0) ATP synthase produces ATP from ADP in the presence of a proton or sodium gradient. F-type ATPases consist of two structural domains, F(1) containing the extramembraneous catalytic core and F(0) containing the membrane proton channel, linked together by a central stalk and a peripheral stalk. During catalysis, ATP synthesis in the catalytic domain of F(1) is coupled via a rotary mechanism of the central stalk subunits to proton translocation.</text>
</comment>
<evidence type="ECO:0000256" key="3">
    <source>
        <dbReference type="ARBA" id="ARBA00022781"/>
    </source>
</evidence>
<evidence type="ECO:0000256" key="5">
    <source>
        <dbReference type="ARBA" id="ARBA00023136"/>
    </source>
</evidence>
<accession>A0A4R0XIW7</accession>
<dbReference type="InterPro" id="IPR000711">
    <property type="entry name" value="ATPase_OSCP/dsu"/>
</dbReference>
<dbReference type="Proteomes" id="UP000291072">
    <property type="component" value="Unassembled WGS sequence"/>
</dbReference>
<comment type="caution">
    <text evidence="8">The sequence shown here is derived from an EMBL/GenBank/DDBJ whole genome shotgun (WGS) entry which is preliminary data.</text>
</comment>
<dbReference type="Pfam" id="PF00213">
    <property type="entry name" value="OSCP"/>
    <property type="match status" value="1"/>
</dbReference>
<dbReference type="AlphaFoldDB" id="A0A4R0XIW7"/>
<sequence>MQLHVNGYSLALLDIAQEEKKLDNYKEQAMVIVEVFTKNPTYINILGSYAIDTQERLALVEKAFSNKLEQCLKNFISLLVEKKRVEYIVPSLKRLISLINEEKNIHEGIAYSVSKLTAKQLKDILVNKLDSELISGVKVVVGDQVIDNSIATKLQNLRQQLLEGQVQ</sequence>
<evidence type="ECO:0000256" key="1">
    <source>
        <dbReference type="ARBA" id="ARBA00004370"/>
    </source>
</evidence>